<proteinExistence type="predicted"/>
<reference evidence="2 3" key="1">
    <citation type="submission" date="2016-10" db="EMBL/GenBank/DDBJ databases">
        <authorList>
            <person name="de Groot N.N."/>
        </authorList>
    </citation>
    <scope>NUCLEOTIDE SEQUENCE [LARGE SCALE GENOMIC DNA]</scope>
    <source>
        <strain evidence="2 3">MP1X4</strain>
    </source>
</reference>
<evidence type="ECO:0000313" key="2">
    <source>
        <dbReference type="EMBL" id="SDT32153.1"/>
    </source>
</evidence>
<gene>
    <name evidence="2" type="ORF">SAMN05216490_3082</name>
</gene>
<evidence type="ECO:0000313" key="3">
    <source>
        <dbReference type="Proteomes" id="UP000199679"/>
    </source>
</evidence>
<feature type="domain" description="DUF3823" evidence="1">
    <location>
        <begin position="147"/>
        <end position="243"/>
    </location>
</feature>
<dbReference type="STRING" id="652787.SAMN05216490_3082"/>
<evidence type="ECO:0000259" key="1">
    <source>
        <dbReference type="Pfam" id="PF18003"/>
    </source>
</evidence>
<dbReference type="Proteomes" id="UP000199679">
    <property type="component" value="Chromosome I"/>
</dbReference>
<dbReference type="Gene3D" id="2.60.40.1120">
    <property type="entry name" value="Carboxypeptidase-like, regulatory domain"/>
    <property type="match status" value="1"/>
</dbReference>
<protein>
    <recommendedName>
        <fullName evidence="1">DUF3823 domain-containing protein</fullName>
    </recommendedName>
</protein>
<keyword evidence="3" id="KW-1185">Reference proteome</keyword>
<dbReference type="InterPro" id="IPR041186">
    <property type="entry name" value="DUF3823_C"/>
</dbReference>
<accession>A0A1H1ZET0</accession>
<organism evidence="2 3">
    <name type="scientific">Mucilaginibacter mallensis</name>
    <dbReference type="NCBI Taxonomy" id="652787"/>
    <lineage>
        <taxon>Bacteria</taxon>
        <taxon>Pseudomonadati</taxon>
        <taxon>Bacteroidota</taxon>
        <taxon>Sphingobacteriia</taxon>
        <taxon>Sphingobacteriales</taxon>
        <taxon>Sphingobacteriaceae</taxon>
        <taxon>Mucilaginibacter</taxon>
    </lineage>
</organism>
<sequence length="251" mass="27124">MKKLFYYTAFCLAVIAGNSCSKIDNYPAPSDTINGSTIDEGTGATVQTEIGGGGTRVKLLEISYSANPTPEYFQSMQDGTFNDDKIFAATYKVSVEGPFVPLVTTDNTGTVTADSSQTIKLTSKATLNFKVQPFLRVEWVGKPVFNADSTVTVQVKITRGTSNANYQQDITDINLYVSNTQYDGNNNYDPRYSKLVSYGGSTGTALLGQVITITTTGGAMPAQDVYFRVGARINAGLDEYNYNAPMSAKYP</sequence>
<dbReference type="Gene3D" id="2.60.40.2060">
    <property type="match status" value="1"/>
</dbReference>
<dbReference type="RefSeq" id="WP_091374626.1">
    <property type="nucleotide sequence ID" value="NZ_LT629740.1"/>
</dbReference>
<name>A0A1H1ZET0_MUCMA</name>
<dbReference type="Pfam" id="PF18003">
    <property type="entry name" value="DUF3823_C"/>
    <property type="match status" value="1"/>
</dbReference>
<dbReference type="OrthoDB" id="642123at2"/>
<dbReference type="AlphaFoldDB" id="A0A1H1ZET0"/>
<dbReference type="EMBL" id="LT629740">
    <property type="protein sequence ID" value="SDT32153.1"/>
    <property type="molecule type" value="Genomic_DNA"/>
</dbReference>